<dbReference type="InterPro" id="IPR018490">
    <property type="entry name" value="cNMP-bd_dom_sf"/>
</dbReference>
<dbReference type="InterPro" id="IPR036388">
    <property type="entry name" value="WH-like_DNA-bd_sf"/>
</dbReference>
<evidence type="ECO:0000313" key="2">
    <source>
        <dbReference type="EMBL" id="MDG3584720.1"/>
    </source>
</evidence>
<dbReference type="PROSITE" id="PS50042">
    <property type="entry name" value="CNMP_BINDING_3"/>
    <property type="match status" value="1"/>
</dbReference>
<dbReference type="Pfam" id="PF00027">
    <property type="entry name" value="cNMP_binding"/>
    <property type="match status" value="1"/>
</dbReference>
<reference evidence="2" key="1">
    <citation type="submission" date="2022-11" db="EMBL/GenBank/DDBJ databases">
        <title>High-quality draft genome sequence of Galbibacter sp. strain CMA-7.</title>
        <authorList>
            <person name="Wei L."/>
            <person name="Dong C."/>
            <person name="Shao Z."/>
        </authorList>
    </citation>
    <scope>NUCLEOTIDE SEQUENCE</scope>
    <source>
        <strain evidence="2">CMA-7</strain>
    </source>
</reference>
<name>A0ABT6FN85_9FLAO</name>
<accession>A0ABT6FN85</accession>
<dbReference type="EMBL" id="JAPMUA010000001">
    <property type="protein sequence ID" value="MDG3584720.1"/>
    <property type="molecule type" value="Genomic_DNA"/>
</dbReference>
<dbReference type="Proteomes" id="UP001153642">
    <property type="component" value="Unassembled WGS sequence"/>
</dbReference>
<evidence type="ECO:0000313" key="3">
    <source>
        <dbReference type="Proteomes" id="UP001153642"/>
    </source>
</evidence>
<keyword evidence="3" id="KW-1185">Reference proteome</keyword>
<dbReference type="RefSeq" id="WP_277898478.1">
    <property type="nucleotide sequence ID" value="NZ_JAPMUA010000001.1"/>
</dbReference>
<feature type="domain" description="Cyclic nucleotide-binding" evidence="1">
    <location>
        <begin position="23"/>
        <end position="115"/>
    </location>
</feature>
<organism evidence="2 3">
    <name type="scientific">Galbibacter pacificus</name>
    <dbReference type="NCBI Taxonomy" id="2996052"/>
    <lineage>
        <taxon>Bacteria</taxon>
        <taxon>Pseudomonadati</taxon>
        <taxon>Bacteroidota</taxon>
        <taxon>Flavobacteriia</taxon>
        <taxon>Flavobacteriales</taxon>
        <taxon>Flavobacteriaceae</taxon>
        <taxon>Galbibacter</taxon>
    </lineage>
</organism>
<evidence type="ECO:0000259" key="1">
    <source>
        <dbReference type="PROSITE" id="PS50042"/>
    </source>
</evidence>
<sequence>MKIFRFKTYLTSNMEVLEPPTQELLSNCSQRTVDKGDYLLREGESTGSSYFVEDGLLRQFSIDEKGKEHILQFAPENWFVSNRESEYLNRPSSYFIQAIEDARVLVVERELIERLSKSNPAFIELNTRLLHRHIAGLQKRVTQLQSYTARERYLDFVRSYPDVLLRVPQTYVASYLGITPESLSRVRKELAKEQQVIS</sequence>
<protein>
    <submittedName>
        <fullName evidence="2">Crp/Fnr family transcriptional regulator</fullName>
    </submittedName>
</protein>
<dbReference type="InterPro" id="IPR000595">
    <property type="entry name" value="cNMP-bd_dom"/>
</dbReference>
<dbReference type="InterPro" id="IPR014710">
    <property type="entry name" value="RmlC-like_jellyroll"/>
</dbReference>
<dbReference type="CDD" id="cd00038">
    <property type="entry name" value="CAP_ED"/>
    <property type="match status" value="1"/>
</dbReference>
<gene>
    <name evidence="2" type="ORF">OSR52_02485</name>
</gene>
<dbReference type="SUPFAM" id="SSF51206">
    <property type="entry name" value="cAMP-binding domain-like"/>
    <property type="match status" value="1"/>
</dbReference>
<dbReference type="Gene3D" id="2.60.120.10">
    <property type="entry name" value="Jelly Rolls"/>
    <property type="match status" value="1"/>
</dbReference>
<dbReference type="Gene3D" id="1.10.10.10">
    <property type="entry name" value="Winged helix-like DNA-binding domain superfamily/Winged helix DNA-binding domain"/>
    <property type="match status" value="1"/>
</dbReference>
<proteinExistence type="predicted"/>
<comment type="caution">
    <text evidence="2">The sequence shown here is derived from an EMBL/GenBank/DDBJ whole genome shotgun (WGS) entry which is preliminary data.</text>
</comment>